<keyword evidence="9" id="KW-1185">Reference proteome</keyword>
<dbReference type="SUPFAM" id="SSF51735">
    <property type="entry name" value="NAD(P)-binding Rossmann-fold domains"/>
    <property type="match status" value="1"/>
</dbReference>
<organism evidence="8 9">
    <name type="scientific">Alligator mississippiensis</name>
    <name type="common">American alligator</name>
    <dbReference type="NCBI Taxonomy" id="8496"/>
    <lineage>
        <taxon>Eukaryota</taxon>
        <taxon>Metazoa</taxon>
        <taxon>Chordata</taxon>
        <taxon>Craniata</taxon>
        <taxon>Vertebrata</taxon>
        <taxon>Euteleostomi</taxon>
        <taxon>Archelosauria</taxon>
        <taxon>Archosauria</taxon>
        <taxon>Crocodylia</taxon>
        <taxon>Alligatoridae</taxon>
        <taxon>Alligatorinae</taxon>
        <taxon>Alligator</taxon>
    </lineage>
</organism>
<sequence length="440" mass="48723">MRDVGRREPLERAAGAALGRTLSIRRLDVCSDESVAECLRGLPGGPDVLGVIFNDIYAASKFAVEGFCESLAIQLLHFNIHVSLVEPGPVHTAFEQQLLDEASHRDFPDTDPTTLGAFRDAYVPATRRLFAALGQSPEDVVEAVVRVLGAARPPLRTQTNRGYKVLVALKRVDPSGTLSVHASHHLLFSCGGRLLGPGLRFLQYLLVAPNVLRTGSHEMVVVQAQDPDGGLLQDVALTIRIFDFPARRQLLSEAAATLSLTGSFLAKAMVQVPANYISSDPAEKQYVVVQAQSSLFLLEKTILVSPHTGYLFFQTDKAIYTPGQSVRYRILSVNHMMDPLETTCVIAIQNPEGITLTSNSWQMVKGFYTATFWIPEQSTTGTWKIVAWFQQSPQQPYSTEFEVKEYVLPAFDVELVPDRKFLYLDGKRDREVLTFTINAR</sequence>
<evidence type="ECO:0000256" key="2">
    <source>
        <dbReference type="ARBA" id="ARBA00022690"/>
    </source>
</evidence>
<dbReference type="InterPro" id="IPR002890">
    <property type="entry name" value="MG2"/>
</dbReference>
<dbReference type="PANTHER" id="PTHR11412">
    <property type="entry name" value="MACROGLOBULIN / COMPLEMENT"/>
    <property type="match status" value="1"/>
</dbReference>
<dbReference type="Pfam" id="PF01835">
    <property type="entry name" value="MG2"/>
    <property type="match status" value="1"/>
</dbReference>
<evidence type="ECO:0000313" key="8">
    <source>
        <dbReference type="EMBL" id="KYO30130.1"/>
    </source>
</evidence>
<dbReference type="Gene3D" id="3.40.50.720">
    <property type="entry name" value="NAD(P)-binding Rossmann-like Domain"/>
    <property type="match status" value="1"/>
</dbReference>
<dbReference type="Pfam" id="PF17790">
    <property type="entry name" value="MG1"/>
    <property type="match status" value="1"/>
</dbReference>
<feature type="domain" description="Macroglobulin" evidence="6">
    <location>
        <begin position="311"/>
        <end position="403"/>
    </location>
</feature>
<evidence type="ECO:0000259" key="7">
    <source>
        <dbReference type="Pfam" id="PF17790"/>
    </source>
</evidence>
<dbReference type="Proteomes" id="UP000050525">
    <property type="component" value="Unassembled WGS sequence"/>
</dbReference>
<dbReference type="PANTHER" id="PTHR11412:SF111">
    <property type="entry name" value="VENOM FACTOR"/>
    <property type="match status" value="1"/>
</dbReference>
<dbReference type="STRING" id="8496.A0A151N063"/>
<evidence type="ECO:0000256" key="3">
    <source>
        <dbReference type="ARBA" id="ARBA00022729"/>
    </source>
</evidence>
<dbReference type="AlphaFoldDB" id="A0A151N063"/>
<dbReference type="InterPro" id="IPR036291">
    <property type="entry name" value="NAD(P)-bd_dom_sf"/>
</dbReference>
<keyword evidence="3" id="KW-0732">Signal</keyword>
<protein>
    <submittedName>
        <fullName evidence="8">Complement C3</fullName>
    </submittedName>
</protein>
<comment type="similarity">
    <text evidence="1">Belongs to the protease inhibitor I39 (alpha-2-macroglobulin) family.</text>
</comment>
<evidence type="ECO:0000256" key="1">
    <source>
        <dbReference type="ARBA" id="ARBA00010952"/>
    </source>
</evidence>
<feature type="domain" description="Complement C3/4/5 macroglobulin" evidence="7">
    <location>
        <begin position="204"/>
        <end position="305"/>
    </location>
</feature>
<evidence type="ECO:0000259" key="6">
    <source>
        <dbReference type="Pfam" id="PF01835"/>
    </source>
</evidence>
<evidence type="ECO:0000256" key="4">
    <source>
        <dbReference type="ARBA" id="ARBA00022900"/>
    </source>
</evidence>
<dbReference type="GO" id="GO:0004867">
    <property type="term" value="F:serine-type endopeptidase inhibitor activity"/>
    <property type="evidence" value="ECO:0007669"/>
    <property type="project" value="UniProtKB-KW"/>
</dbReference>
<dbReference type="Pfam" id="PF00106">
    <property type="entry name" value="adh_short"/>
    <property type="match status" value="1"/>
</dbReference>
<reference evidence="8 9" key="1">
    <citation type="journal article" date="2012" name="Genome Biol.">
        <title>Sequencing three crocodilian genomes to illuminate the evolution of archosaurs and amniotes.</title>
        <authorList>
            <person name="St John J.A."/>
            <person name="Braun E.L."/>
            <person name="Isberg S.R."/>
            <person name="Miles L.G."/>
            <person name="Chong A.Y."/>
            <person name="Gongora J."/>
            <person name="Dalzell P."/>
            <person name="Moran C."/>
            <person name="Bed'hom B."/>
            <person name="Abzhanov A."/>
            <person name="Burgess S.C."/>
            <person name="Cooksey A.M."/>
            <person name="Castoe T.A."/>
            <person name="Crawford N.G."/>
            <person name="Densmore L.D."/>
            <person name="Drew J.C."/>
            <person name="Edwards S.V."/>
            <person name="Faircloth B.C."/>
            <person name="Fujita M.K."/>
            <person name="Greenwold M.J."/>
            <person name="Hoffmann F.G."/>
            <person name="Howard J.M."/>
            <person name="Iguchi T."/>
            <person name="Janes D.E."/>
            <person name="Khan S.Y."/>
            <person name="Kohno S."/>
            <person name="de Koning A.J."/>
            <person name="Lance S.L."/>
            <person name="McCarthy F.M."/>
            <person name="McCormack J.E."/>
            <person name="Merchant M.E."/>
            <person name="Peterson D.G."/>
            <person name="Pollock D.D."/>
            <person name="Pourmand N."/>
            <person name="Raney B.J."/>
            <person name="Roessler K.A."/>
            <person name="Sanford J.R."/>
            <person name="Sawyer R.H."/>
            <person name="Schmidt C.J."/>
            <person name="Triplett E.W."/>
            <person name="Tuberville T.D."/>
            <person name="Venegas-Anaya M."/>
            <person name="Howard J.T."/>
            <person name="Jarvis E.D."/>
            <person name="Guillette L.J.Jr."/>
            <person name="Glenn T.C."/>
            <person name="Green R.E."/>
            <person name="Ray D.A."/>
        </authorList>
    </citation>
    <scope>NUCLEOTIDE SEQUENCE [LARGE SCALE GENOMIC DNA]</scope>
    <source>
        <strain evidence="8">KSC_2009_1</strain>
    </source>
</reference>
<comment type="caution">
    <text evidence="8">The sequence shown here is derived from an EMBL/GenBank/DDBJ whole genome shotgun (WGS) entry which is preliminary data.</text>
</comment>
<dbReference type="InterPro" id="IPR002347">
    <property type="entry name" value="SDR_fam"/>
</dbReference>
<name>A0A151N063_ALLMI</name>
<keyword evidence="4" id="KW-0722">Serine protease inhibitor</keyword>
<proteinExistence type="inferred from homology"/>
<dbReference type="InterPro" id="IPR041425">
    <property type="entry name" value="C3/4/5_MG1"/>
</dbReference>
<gene>
    <name evidence="8" type="ORF">Y1Q_0017395</name>
</gene>
<keyword evidence="2" id="KW-0646">Protease inhibitor</keyword>
<evidence type="ECO:0000313" key="9">
    <source>
        <dbReference type="Proteomes" id="UP000050525"/>
    </source>
</evidence>
<dbReference type="InterPro" id="IPR050473">
    <property type="entry name" value="A2M/Complement_sys"/>
</dbReference>
<accession>A0A151N063</accession>
<keyword evidence="5" id="KW-0325">Glycoprotein</keyword>
<dbReference type="FunFam" id="2.60.40.1930:FF:000001">
    <property type="entry name" value="CD109 isoform 3"/>
    <property type="match status" value="1"/>
</dbReference>
<dbReference type="Gene3D" id="2.60.40.1930">
    <property type="match status" value="2"/>
</dbReference>
<dbReference type="EMBL" id="AKHW03004323">
    <property type="protein sequence ID" value="KYO30130.1"/>
    <property type="molecule type" value="Genomic_DNA"/>
</dbReference>
<evidence type="ECO:0000256" key="5">
    <source>
        <dbReference type="ARBA" id="ARBA00023180"/>
    </source>
</evidence>